<dbReference type="InterPro" id="IPR053168">
    <property type="entry name" value="Glutamic_endopeptidase"/>
</dbReference>
<dbReference type="PROSITE" id="PS52045">
    <property type="entry name" value="NEPROSIN_PEP_CD"/>
    <property type="match status" value="1"/>
</dbReference>
<accession>A0A6G1CAP9</accession>
<protein>
    <recommendedName>
        <fullName evidence="1">Neprosin PEP catalytic domain-containing protein</fullName>
    </recommendedName>
</protein>
<dbReference type="Pfam" id="PF03080">
    <property type="entry name" value="Neprosin"/>
    <property type="match status" value="1"/>
</dbReference>
<organism evidence="2 3">
    <name type="scientific">Oryza meyeriana var. granulata</name>
    <dbReference type="NCBI Taxonomy" id="110450"/>
    <lineage>
        <taxon>Eukaryota</taxon>
        <taxon>Viridiplantae</taxon>
        <taxon>Streptophyta</taxon>
        <taxon>Embryophyta</taxon>
        <taxon>Tracheophyta</taxon>
        <taxon>Spermatophyta</taxon>
        <taxon>Magnoliopsida</taxon>
        <taxon>Liliopsida</taxon>
        <taxon>Poales</taxon>
        <taxon>Poaceae</taxon>
        <taxon>BOP clade</taxon>
        <taxon>Oryzoideae</taxon>
        <taxon>Oryzeae</taxon>
        <taxon>Oryzinae</taxon>
        <taxon>Oryza</taxon>
        <taxon>Oryza meyeriana</taxon>
    </lineage>
</organism>
<proteinExistence type="predicted"/>
<name>A0A6G1CAP9_9ORYZ</name>
<dbReference type="PANTHER" id="PTHR31589">
    <property type="entry name" value="PROTEIN, PUTATIVE (DUF239)-RELATED-RELATED"/>
    <property type="match status" value="1"/>
</dbReference>
<dbReference type="OrthoDB" id="1858978at2759"/>
<dbReference type="InterPro" id="IPR004314">
    <property type="entry name" value="Neprosin"/>
</dbReference>
<dbReference type="Proteomes" id="UP000479710">
    <property type="component" value="Unassembled WGS sequence"/>
</dbReference>
<dbReference type="EMBL" id="SPHZ02000010">
    <property type="protein sequence ID" value="KAF0897272.1"/>
    <property type="molecule type" value="Genomic_DNA"/>
</dbReference>
<feature type="domain" description="Neprosin PEP catalytic" evidence="1">
    <location>
        <begin position="42"/>
        <end position="284"/>
    </location>
</feature>
<dbReference type="PANTHER" id="PTHR31589:SF251">
    <property type="entry name" value="OS11G0284600 PROTEIN"/>
    <property type="match status" value="1"/>
</dbReference>
<dbReference type="AlphaFoldDB" id="A0A6G1CAP9"/>
<sequence>PSLKHVLLKNYTSQLLTQIGFFPRSTDGDKGSKFYISSADMSKPECPSGTMAAVETEPSAFYGSQSSSSVWEPDLGTGRPPRYTGAVVVVQNGGSRIGAGWYIDPDMYADNHAHFEIAWTDNDKSCTNLRCAGFVQLSTRIVPGAVLKPVSMINGKQYLMMVSIFKVWDTWVLLFGEELVGYWPGKLFTNLSGPANMIGWMGVASAASGEAYPPMGSGRSPDEGEGRAAFFTDVKVIDAPTSKYVSPYLSEIFTRTTNPKCYQVGTPSTSDMGLDFYFGGAGCSPSQFIK</sequence>
<feature type="non-terminal residue" evidence="2">
    <location>
        <position position="1"/>
    </location>
</feature>
<gene>
    <name evidence="2" type="ORF">E2562_035172</name>
</gene>
<evidence type="ECO:0000313" key="2">
    <source>
        <dbReference type="EMBL" id="KAF0897272.1"/>
    </source>
</evidence>
<comment type="caution">
    <text evidence="2">The sequence shown here is derived from an EMBL/GenBank/DDBJ whole genome shotgun (WGS) entry which is preliminary data.</text>
</comment>
<evidence type="ECO:0000259" key="1">
    <source>
        <dbReference type="PROSITE" id="PS52045"/>
    </source>
</evidence>
<keyword evidence="3" id="KW-1185">Reference proteome</keyword>
<reference evidence="2 3" key="1">
    <citation type="submission" date="2019-11" db="EMBL/GenBank/DDBJ databases">
        <title>Whole genome sequence of Oryza granulata.</title>
        <authorList>
            <person name="Li W."/>
        </authorList>
    </citation>
    <scope>NUCLEOTIDE SEQUENCE [LARGE SCALE GENOMIC DNA]</scope>
    <source>
        <strain evidence="3">cv. Menghai</strain>
        <tissue evidence="2">Leaf</tissue>
    </source>
</reference>
<evidence type="ECO:0000313" key="3">
    <source>
        <dbReference type="Proteomes" id="UP000479710"/>
    </source>
</evidence>